<evidence type="ECO:0000256" key="6">
    <source>
        <dbReference type="ARBA" id="ARBA00022692"/>
    </source>
</evidence>
<dbReference type="InterPro" id="IPR004358">
    <property type="entry name" value="Sig_transdc_His_kin-like_C"/>
</dbReference>
<dbReference type="Gene3D" id="3.30.565.10">
    <property type="entry name" value="Histidine kinase-like ATPase, C-terminal domain"/>
    <property type="match status" value="1"/>
</dbReference>
<keyword evidence="8" id="KW-0067">ATP-binding</keyword>
<gene>
    <name evidence="18" type="ORF">SAMN05216227_104214</name>
</gene>
<evidence type="ECO:0000256" key="12">
    <source>
        <dbReference type="PROSITE-ProRule" id="PRU00169"/>
    </source>
</evidence>
<dbReference type="Gene3D" id="3.30.450.20">
    <property type="entry name" value="PAS domain"/>
    <property type="match status" value="1"/>
</dbReference>
<dbReference type="InterPro" id="IPR035965">
    <property type="entry name" value="PAS-like_dom_sf"/>
</dbReference>
<evidence type="ECO:0000256" key="11">
    <source>
        <dbReference type="ARBA" id="ARBA00023136"/>
    </source>
</evidence>
<feature type="domain" description="PAS" evidence="17">
    <location>
        <begin position="233"/>
        <end position="312"/>
    </location>
</feature>
<dbReference type="CDD" id="cd00130">
    <property type="entry name" value="PAS"/>
    <property type="match status" value="1"/>
</dbReference>
<comment type="catalytic activity">
    <reaction evidence="1">
        <text>ATP + protein L-histidine = ADP + protein N-phospho-L-histidine.</text>
        <dbReference type="EC" id="2.7.13.3"/>
    </reaction>
</comment>
<dbReference type="NCBIfam" id="TIGR00229">
    <property type="entry name" value="sensory_box"/>
    <property type="match status" value="1"/>
</dbReference>
<evidence type="ECO:0000256" key="13">
    <source>
        <dbReference type="SAM" id="Coils"/>
    </source>
</evidence>
<dbReference type="RefSeq" id="WP_050520394.1">
    <property type="nucleotide sequence ID" value="NZ_FOCO01000042.1"/>
</dbReference>
<keyword evidence="10" id="KW-0902">Two-component regulatory system</keyword>
<dbReference type="Gene3D" id="1.20.120.160">
    <property type="entry name" value="HPT domain"/>
    <property type="match status" value="1"/>
</dbReference>
<dbReference type="Gene3D" id="3.40.50.2300">
    <property type="match status" value="1"/>
</dbReference>
<feature type="coiled-coil region" evidence="13">
    <location>
        <begin position="52"/>
        <end position="79"/>
    </location>
</feature>
<dbReference type="InterPro" id="IPR005467">
    <property type="entry name" value="His_kinase_dom"/>
</dbReference>
<keyword evidence="4" id="KW-1003">Cell membrane</keyword>
<protein>
    <recommendedName>
        <fullName evidence="3">histidine kinase</fullName>
        <ecNumber evidence="3">2.7.13.3</ecNumber>
    </recommendedName>
</protein>
<dbReference type="GO" id="GO:0005524">
    <property type="term" value="F:ATP binding"/>
    <property type="evidence" value="ECO:0007669"/>
    <property type="project" value="UniProtKB-KW"/>
</dbReference>
<dbReference type="SUPFAM" id="SSF52172">
    <property type="entry name" value="CheY-like"/>
    <property type="match status" value="1"/>
</dbReference>
<dbReference type="Gene3D" id="1.10.287.130">
    <property type="match status" value="1"/>
</dbReference>
<dbReference type="SMART" id="SM00448">
    <property type="entry name" value="REC"/>
    <property type="match status" value="1"/>
</dbReference>
<proteinExistence type="predicted"/>
<dbReference type="CDD" id="cd00082">
    <property type="entry name" value="HisKA"/>
    <property type="match status" value="1"/>
</dbReference>
<dbReference type="EC" id="2.7.13.3" evidence="3"/>
<dbReference type="InterPro" id="IPR000014">
    <property type="entry name" value="PAS"/>
</dbReference>
<dbReference type="PANTHER" id="PTHR45339">
    <property type="entry name" value="HYBRID SIGNAL TRANSDUCTION HISTIDINE KINASE J"/>
    <property type="match status" value="1"/>
</dbReference>
<dbReference type="Proteomes" id="UP000183002">
    <property type="component" value="Unassembled WGS sequence"/>
</dbReference>
<dbReference type="GO" id="GO:0005886">
    <property type="term" value="C:plasma membrane"/>
    <property type="evidence" value="ECO:0007669"/>
    <property type="project" value="UniProtKB-SubCell"/>
</dbReference>
<feature type="transmembrane region" description="Helical" evidence="14">
    <location>
        <begin position="194"/>
        <end position="219"/>
    </location>
</feature>
<keyword evidence="7" id="KW-0547">Nucleotide-binding</keyword>
<sequence length="870" mass="92989">MKPLSRRLLSRSLRARGLRALVAFLISFALGAIVVLSLELRAELRTLQEEPVDSLQWNVTQLELDVVRLEAAVALAQAQAPAQADPQSQAQVSLTELRKRFDLFYNRAGTVTQGTMFAQLGLLEAVLPLKARMQGFLDSTTPLIDGTDVDLRAALPQILASVGALRQDMRVMSIKVIDMNAALQDSRRTGLSDILQMIAIASVALIVLLLGLLGLVATLNRQAARRAREVKRITSRLEATVGTSLDAVVVAGMDGLVIDFNAAAERIFGYTCAEAIGQPLGTLIVPPHHRAMHDAGMVRMKATGVKHVVDSGRMRMTAMRKSGAEFPCELSIASNDSPDGMIFIAYLRDISDAQQAEAALVAARDEAQGAERTKSNFIAVMSHEMRTPLNGVIAALEIIGRTSLDAKQARFLGLARSSSKQLLRHVNDVLDISRIDAGFVALAEDRLDLPALLATLVDPLRPAAAQKNTQIAVQLLSDFPPLRGDPFRLGQILQNFISNAIKFTEDGTVTLEAEMQQIKGDQAEIEFRVIDSGIGILEADQDRIFDDFVMVDPSFGRTGEGTGLGLGISRRLARAMDGEVGVESTWGAGSCFWLRVPLTVAGDVAANRAVTLASNLPAPNLLAPLLAVATSGALDILVVEDNETNRIVLEEMLRHLGHKVTLAMDGGEGVVAARAHPFDVVLMDLSMPLMDGWTAAALIRSEGASRSSRIIAVTAHARPDRMDRFAESGIDSWLTKPLSTRDLAAALTFDTGAALAGPDAPLMDMDRMAELAQIAEPQALARLLAQFQTNMDGILDSIDAHAAAAPSASLAATCHEGAGAAAVIGATRLHAHLARMEALCHAGNRTAVLADHAGLRALWDATRAALLAQA</sequence>
<dbReference type="InterPro" id="IPR003594">
    <property type="entry name" value="HATPase_dom"/>
</dbReference>
<evidence type="ECO:0000259" key="17">
    <source>
        <dbReference type="PROSITE" id="PS50112"/>
    </source>
</evidence>
<evidence type="ECO:0000313" key="18">
    <source>
        <dbReference type="EMBL" id="SEO05029.1"/>
    </source>
</evidence>
<evidence type="ECO:0000256" key="9">
    <source>
        <dbReference type="ARBA" id="ARBA00022989"/>
    </source>
</evidence>
<dbReference type="SMART" id="SM00388">
    <property type="entry name" value="HisKA"/>
    <property type="match status" value="1"/>
</dbReference>
<keyword evidence="13" id="KW-0175">Coiled coil</keyword>
<dbReference type="AlphaFoldDB" id="A0A1H8LIX7"/>
<dbReference type="Pfam" id="PF13426">
    <property type="entry name" value="PAS_9"/>
    <property type="match status" value="1"/>
</dbReference>
<dbReference type="CDD" id="cd16922">
    <property type="entry name" value="HATPase_EvgS-ArcB-TorS-like"/>
    <property type="match status" value="1"/>
</dbReference>
<keyword evidence="6 14" id="KW-0812">Transmembrane</keyword>
<dbReference type="SUPFAM" id="SSF47226">
    <property type="entry name" value="Histidine-containing phosphotransfer domain, HPT domain"/>
    <property type="match status" value="1"/>
</dbReference>
<evidence type="ECO:0000256" key="14">
    <source>
        <dbReference type="SAM" id="Phobius"/>
    </source>
</evidence>
<feature type="domain" description="Response regulatory" evidence="16">
    <location>
        <begin position="635"/>
        <end position="751"/>
    </location>
</feature>
<dbReference type="InterPro" id="IPR001789">
    <property type="entry name" value="Sig_transdc_resp-reg_receiver"/>
</dbReference>
<evidence type="ECO:0000256" key="2">
    <source>
        <dbReference type="ARBA" id="ARBA00004651"/>
    </source>
</evidence>
<name>A0A1H8LIX7_9RHOB</name>
<dbReference type="PANTHER" id="PTHR45339:SF1">
    <property type="entry name" value="HYBRID SIGNAL TRANSDUCTION HISTIDINE KINASE J"/>
    <property type="match status" value="1"/>
</dbReference>
<dbReference type="SUPFAM" id="SSF47384">
    <property type="entry name" value="Homodimeric domain of signal transducing histidine kinase"/>
    <property type="match status" value="1"/>
</dbReference>
<dbReference type="FunFam" id="3.30.565.10:FF:000010">
    <property type="entry name" value="Sensor histidine kinase RcsC"/>
    <property type="match status" value="1"/>
</dbReference>
<dbReference type="PROSITE" id="PS50112">
    <property type="entry name" value="PAS"/>
    <property type="match status" value="1"/>
</dbReference>
<keyword evidence="18" id="KW-0808">Transferase</keyword>
<dbReference type="SUPFAM" id="SSF55874">
    <property type="entry name" value="ATPase domain of HSP90 chaperone/DNA topoisomerase II/histidine kinase"/>
    <property type="match status" value="1"/>
</dbReference>
<dbReference type="STRING" id="1077947.SAMN05216227_104214"/>
<keyword evidence="19" id="KW-1185">Reference proteome</keyword>
<feature type="domain" description="Histidine kinase" evidence="15">
    <location>
        <begin position="380"/>
        <end position="600"/>
    </location>
</feature>
<dbReference type="EMBL" id="FOCO01000042">
    <property type="protein sequence ID" value="SEO05029.1"/>
    <property type="molecule type" value="Genomic_DNA"/>
</dbReference>
<evidence type="ECO:0000256" key="1">
    <source>
        <dbReference type="ARBA" id="ARBA00000085"/>
    </source>
</evidence>
<evidence type="ECO:0000256" key="7">
    <source>
        <dbReference type="ARBA" id="ARBA00022741"/>
    </source>
</evidence>
<keyword evidence="18" id="KW-0418">Kinase</keyword>
<dbReference type="Pfam" id="PF02518">
    <property type="entry name" value="HATPase_c"/>
    <property type="match status" value="1"/>
</dbReference>
<dbReference type="InterPro" id="IPR036641">
    <property type="entry name" value="HPT_dom_sf"/>
</dbReference>
<dbReference type="PRINTS" id="PR00344">
    <property type="entry name" value="BCTRLSENSOR"/>
</dbReference>
<feature type="transmembrane region" description="Helical" evidence="14">
    <location>
        <begin position="20"/>
        <end position="38"/>
    </location>
</feature>
<dbReference type="SMART" id="SM00387">
    <property type="entry name" value="HATPase_c"/>
    <property type="match status" value="1"/>
</dbReference>
<dbReference type="PROSITE" id="PS50109">
    <property type="entry name" value="HIS_KIN"/>
    <property type="match status" value="1"/>
</dbReference>
<dbReference type="PROSITE" id="PS50110">
    <property type="entry name" value="RESPONSE_REGULATORY"/>
    <property type="match status" value="1"/>
</dbReference>
<evidence type="ECO:0000256" key="5">
    <source>
        <dbReference type="ARBA" id="ARBA00022553"/>
    </source>
</evidence>
<comment type="subcellular location">
    <subcellularLocation>
        <location evidence="2">Cell membrane</location>
        <topology evidence="2">Multi-pass membrane protein</topology>
    </subcellularLocation>
</comment>
<dbReference type="InterPro" id="IPR003661">
    <property type="entry name" value="HisK_dim/P_dom"/>
</dbReference>
<evidence type="ECO:0000259" key="16">
    <source>
        <dbReference type="PROSITE" id="PS50110"/>
    </source>
</evidence>
<dbReference type="Pfam" id="PF00512">
    <property type="entry name" value="HisKA"/>
    <property type="match status" value="1"/>
</dbReference>
<reference evidence="18 19" key="1">
    <citation type="submission" date="2016-10" db="EMBL/GenBank/DDBJ databases">
        <authorList>
            <person name="de Groot N.N."/>
        </authorList>
    </citation>
    <scope>NUCLEOTIDE SEQUENCE [LARGE SCALE GENOMIC DNA]</scope>
    <source>
        <strain evidence="18 19">CGMCC 1.10836</strain>
    </source>
</reference>
<dbReference type="SUPFAM" id="SSF55785">
    <property type="entry name" value="PYP-like sensor domain (PAS domain)"/>
    <property type="match status" value="1"/>
</dbReference>
<evidence type="ECO:0000313" key="19">
    <source>
        <dbReference type="Proteomes" id="UP000183002"/>
    </source>
</evidence>
<dbReference type="InterPro" id="IPR036890">
    <property type="entry name" value="HATPase_C_sf"/>
</dbReference>
<evidence type="ECO:0000256" key="4">
    <source>
        <dbReference type="ARBA" id="ARBA00022475"/>
    </source>
</evidence>
<dbReference type="GO" id="GO:0000155">
    <property type="term" value="F:phosphorelay sensor kinase activity"/>
    <property type="evidence" value="ECO:0007669"/>
    <property type="project" value="InterPro"/>
</dbReference>
<keyword evidence="11 14" id="KW-0472">Membrane</keyword>
<evidence type="ECO:0000259" key="15">
    <source>
        <dbReference type="PROSITE" id="PS50109"/>
    </source>
</evidence>
<dbReference type="OrthoDB" id="9801651at2"/>
<dbReference type="Pfam" id="PF00072">
    <property type="entry name" value="Response_reg"/>
    <property type="match status" value="1"/>
</dbReference>
<keyword evidence="9 14" id="KW-1133">Transmembrane helix</keyword>
<organism evidence="18 19">
    <name type="scientific">Pseudorhodobacter antarcticus</name>
    <dbReference type="NCBI Taxonomy" id="1077947"/>
    <lineage>
        <taxon>Bacteria</taxon>
        <taxon>Pseudomonadati</taxon>
        <taxon>Pseudomonadota</taxon>
        <taxon>Alphaproteobacteria</taxon>
        <taxon>Rhodobacterales</taxon>
        <taxon>Paracoccaceae</taxon>
        <taxon>Pseudorhodobacter</taxon>
    </lineage>
</organism>
<evidence type="ECO:0000256" key="8">
    <source>
        <dbReference type="ARBA" id="ARBA00022840"/>
    </source>
</evidence>
<feature type="modified residue" description="4-aspartylphosphate" evidence="12">
    <location>
        <position position="684"/>
    </location>
</feature>
<dbReference type="InterPro" id="IPR011006">
    <property type="entry name" value="CheY-like_superfamily"/>
</dbReference>
<dbReference type="InterPro" id="IPR036097">
    <property type="entry name" value="HisK_dim/P_sf"/>
</dbReference>
<dbReference type="SMART" id="SM00091">
    <property type="entry name" value="PAS"/>
    <property type="match status" value="1"/>
</dbReference>
<evidence type="ECO:0000256" key="10">
    <source>
        <dbReference type="ARBA" id="ARBA00023012"/>
    </source>
</evidence>
<dbReference type="CDD" id="cd17546">
    <property type="entry name" value="REC_hyHK_CKI1_RcsC-like"/>
    <property type="match status" value="1"/>
</dbReference>
<evidence type="ECO:0000256" key="3">
    <source>
        <dbReference type="ARBA" id="ARBA00012438"/>
    </source>
</evidence>
<accession>A0A1H8LIX7</accession>
<keyword evidence="5 12" id="KW-0597">Phosphoprotein</keyword>